<feature type="compositionally biased region" description="Low complexity" evidence="1">
    <location>
        <begin position="322"/>
        <end position="332"/>
    </location>
</feature>
<evidence type="ECO:0000256" key="1">
    <source>
        <dbReference type="SAM" id="MobiDB-lite"/>
    </source>
</evidence>
<gene>
    <name evidence="2" type="ORF">DY252_09640</name>
</gene>
<evidence type="ECO:0000313" key="3">
    <source>
        <dbReference type="Proteomes" id="UP000256971"/>
    </source>
</evidence>
<proteinExistence type="predicted"/>
<feature type="region of interest" description="Disordered" evidence="1">
    <location>
        <begin position="76"/>
        <end position="96"/>
    </location>
</feature>
<feature type="compositionally biased region" description="Low complexity" evidence="1">
    <location>
        <begin position="233"/>
        <end position="250"/>
    </location>
</feature>
<sequence length="410" mass="41997">MNPILLKTLIQLAASNKKPAPSGTVGSDAQLKNRIVLFADEAVALPDWGISGLPSMILGAAPQTCLFVSDLTVDDDGEDKDDTGSSDSSNDDASDATASGSVSFSLTIKAPPAADSSLKSRTIVWKLTLPVAGFRDVQTGASTPPVHAPVIKTRIKLGGVIRDVEIGLLEMGPLDQPLLIGKDTLSNKFLIRPDRPEDQKTPSAPTVDLTPVPAEAAKPDDSKTGASTDKDTTASSSGAGTETSTAATDTKASDDTKPDTDNKAPDAAAKPDTTPASETPNAAQANEHPKPEADAEASDTAKPAPDPQQSSDGTQSSDASPTTASQDTQAAATDDDGKTADADPPQNSMSSEDSDKTENATEADPNDSSSKPEEDTATSTTSATPIAPEPAATNPDTPKTQPAEQENNSA</sequence>
<name>A0ABM6XXN3_9PROT</name>
<reference evidence="2 3" key="1">
    <citation type="submission" date="2018-08" db="EMBL/GenBank/DDBJ databases">
        <title>Complete genome sequence of type strain Thalassospira indica MCCC 1A01103T, isolated from isolated from deep seawater of the Indian Ocean.</title>
        <authorList>
            <person name="Liu Y."/>
        </authorList>
    </citation>
    <scope>NUCLEOTIDE SEQUENCE [LARGE SCALE GENOMIC DNA]</scope>
    <source>
        <strain evidence="2 3">PB8BT</strain>
    </source>
</reference>
<dbReference type="Proteomes" id="UP000256971">
    <property type="component" value="Chromosome"/>
</dbReference>
<feature type="compositionally biased region" description="Polar residues" evidence="1">
    <location>
        <begin position="396"/>
        <end position="410"/>
    </location>
</feature>
<feature type="compositionally biased region" description="Basic and acidic residues" evidence="1">
    <location>
        <begin position="217"/>
        <end position="232"/>
    </location>
</feature>
<keyword evidence="3" id="KW-1185">Reference proteome</keyword>
<evidence type="ECO:0000313" key="2">
    <source>
        <dbReference type="EMBL" id="AXO14454.1"/>
    </source>
</evidence>
<accession>A0ABM6XXN3</accession>
<feature type="compositionally biased region" description="Polar residues" evidence="1">
    <location>
        <begin position="307"/>
        <end position="321"/>
    </location>
</feature>
<feature type="compositionally biased region" description="Low complexity" evidence="1">
    <location>
        <begin position="377"/>
        <end position="395"/>
    </location>
</feature>
<protein>
    <submittedName>
        <fullName evidence="2">Uncharacterized protein</fullName>
    </submittedName>
</protein>
<feature type="compositionally biased region" description="Low complexity" evidence="1">
    <location>
        <begin position="265"/>
        <end position="276"/>
    </location>
</feature>
<feature type="region of interest" description="Disordered" evidence="1">
    <location>
        <begin position="192"/>
        <end position="410"/>
    </location>
</feature>
<feature type="compositionally biased region" description="Basic and acidic residues" evidence="1">
    <location>
        <begin position="251"/>
        <end position="264"/>
    </location>
</feature>
<dbReference type="EMBL" id="CP031555">
    <property type="protein sequence ID" value="AXO14454.1"/>
    <property type="molecule type" value="Genomic_DNA"/>
</dbReference>
<organism evidence="2 3">
    <name type="scientific">Thalassospira indica</name>
    <dbReference type="NCBI Taxonomy" id="1891279"/>
    <lineage>
        <taxon>Bacteria</taxon>
        <taxon>Pseudomonadati</taxon>
        <taxon>Pseudomonadota</taxon>
        <taxon>Alphaproteobacteria</taxon>
        <taxon>Rhodospirillales</taxon>
        <taxon>Thalassospiraceae</taxon>
        <taxon>Thalassospira</taxon>
    </lineage>
</organism>